<name>A0ABD1ZWI6_VESSQ</name>
<reference evidence="1 2" key="1">
    <citation type="journal article" date="2024" name="Ann. Entomol. Soc. Am.">
        <title>Genomic analyses of the southern and eastern yellowjacket wasps (Hymenoptera: Vespidae) reveal evolutionary signatures of social life.</title>
        <authorList>
            <person name="Catto M.A."/>
            <person name="Caine P.B."/>
            <person name="Orr S.E."/>
            <person name="Hunt B.G."/>
            <person name="Goodisman M.A.D."/>
        </authorList>
    </citation>
    <scope>NUCLEOTIDE SEQUENCE [LARGE SCALE GENOMIC DNA]</scope>
    <source>
        <strain evidence="1">233</strain>
        <tissue evidence="1">Head and thorax</tissue>
    </source>
</reference>
<dbReference type="Proteomes" id="UP001607302">
    <property type="component" value="Unassembled WGS sequence"/>
</dbReference>
<dbReference type="EMBL" id="JAUDFV010000165">
    <property type="protein sequence ID" value="KAL2712703.1"/>
    <property type="molecule type" value="Genomic_DNA"/>
</dbReference>
<comment type="caution">
    <text evidence="1">The sequence shown here is derived from an EMBL/GenBank/DDBJ whole genome shotgun (WGS) entry which is preliminary data.</text>
</comment>
<sequence>MFSTYVDSITKKISRKSREETTNIMKPNIVINYKKYMGCIDNTDQYTLRNTSSLSGTVERLNSLLHIIGQDGRGRSKDYVVCSNQKIKDGRRKSKRYLCYLFS</sequence>
<evidence type="ECO:0000313" key="2">
    <source>
        <dbReference type="Proteomes" id="UP001607302"/>
    </source>
</evidence>
<dbReference type="AlphaFoldDB" id="A0ABD1ZWI6"/>
<accession>A0ABD1ZWI6</accession>
<proteinExistence type="predicted"/>
<keyword evidence="2" id="KW-1185">Reference proteome</keyword>
<organism evidence="1 2">
    <name type="scientific">Vespula squamosa</name>
    <name type="common">Southern yellow jacket</name>
    <name type="synonym">Wasp</name>
    <dbReference type="NCBI Taxonomy" id="30214"/>
    <lineage>
        <taxon>Eukaryota</taxon>
        <taxon>Metazoa</taxon>
        <taxon>Ecdysozoa</taxon>
        <taxon>Arthropoda</taxon>
        <taxon>Hexapoda</taxon>
        <taxon>Insecta</taxon>
        <taxon>Pterygota</taxon>
        <taxon>Neoptera</taxon>
        <taxon>Endopterygota</taxon>
        <taxon>Hymenoptera</taxon>
        <taxon>Apocrita</taxon>
        <taxon>Aculeata</taxon>
        <taxon>Vespoidea</taxon>
        <taxon>Vespidae</taxon>
        <taxon>Vespinae</taxon>
        <taxon>Vespula</taxon>
    </lineage>
</organism>
<evidence type="ECO:0000313" key="1">
    <source>
        <dbReference type="EMBL" id="KAL2712703.1"/>
    </source>
</evidence>
<protein>
    <submittedName>
        <fullName evidence="1">PiggyBac transposable element-derived protein 4-like</fullName>
    </submittedName>
</protein>
<gene>
    <name evidence="1" type="ORF">V1478_017658</name>
</gene>